<dbReference type="OMA" id="WREFLCT"/>
<protein>
    <recommendedName>
        <fullName evidence="7">PRA1 family protein</fullName>
    </recommendedName>
</protein>
<dbReference type="Proteomes" id="UP000002009">
    <property type="component" value="Chromosome 9"/>
</dbReference>
<dbReference type="InterPro" id="IPR004895">
    <property type="entry name" value="Prenylated_rab_accept_PRA1"/>
</dbReference>
<evidence type="ECO:0000256" key="7">
    <source>
        <dbReference type="RuleBase" id="RU363107"/>
    </source>
</evidence>
<comment type="function">
    <text evidence="1 7">May be involved in both secretory and endocytic intracellular trafficking in the endosomal/prevacuolar compartments.</text>
</comment>
<evidence type="ECO:0000313" key="9">
    <source>
        <dbReference type="EMBL" id="ACO65651.1"/>
    </source>
</evidence>
<feature type="compositionally biased region" description="Basic and acidic residues" evidence="8">
    <location>
        <begin position="221"/>
        <end position="242"/>
    </location>
</feature>
<feature type="region of interest" description="Disordered" evidence="8">
    <location>
        <begin position="212"/>
        <end position="242"/>
    </location>
</feature>
<keyword evidence="5 7" id="KW-1133">Transmembrane helix</keyword>
<organism evidence="9 10">
    <name type="scientific">Micromonas commoda (strain RCC299 / NOUM17 / CCMP2709)</name>
    <name type="common">Picoplanktonic green alga</name>
    <dbReference type="NCBI Taxonomy" id="296587"/>
    <lineage>
        <taxon>Eukaryota</taxon>
        <taxon>Viridiplantae</taxon>
        <taxon>Chlorophyta</taxon>
        <taxon>Mamiellophyceae</taxon>
        <taxon>Mamiellales</taxon>
        <taxon>Mamiellaceae</taxon>
        <taxon>Micromonas</taxon>
    </lineage>
</organism>
<dbReference type="EMBL" id="CP001329">
    <property type="protein sequence ID" value="ACO65651.1"/>
    <property type="molecule type" value="Genomic_DNA"/>
</dbReference>
<evidence type="ECO:0000256" key="6">
    <source>
        <dbReference type="ARBA" id="ARBA00023136"/>
    </source>
</evidence>
<dbReference type="GO" id="GO:0016192">
    <property type="term" value="P:vesicle-mediated transport"/>
    <property type="evidence" value="ECO:0007669"/>
    <property type="project" value="UniProtKB-ARBA"/>
</dbReference>
<evidence type="ECO:0000256" key="5">
    <source>
        <dbReference type="ARBA" id="ARBA00022989"/>
    </source>
</evidence>
<evidence type="ECO:0000256" key="2">
    <source>
        <dbReference type="ARBA" id="ARBA00004141"/>
    </source>
</evidence>
<dbReference type="STRING" id="296587.C1ECW5"/>
<accession>C1ECW5</accession>
<dbReference type="GO" id="GO:0016020">
    <property type="term" value="C:membrane"/>
    <property type="evidence" value="ECO:0007669"/>
    <property type="project" value="UniProtKB-SubCell"/>
</dbReference>
<keyword evidence="4 7" id="KW-0812">Transmembrane</keyword>
<dbReference type="KEGG" id="mis:MICPUN_108941"/>
<sequence>MGFDKPNPISLGLPAEHVSKWAVDTHALERHVARMNAANASQRDGAARSAGGAGQGADGRLRPYAYKMPYVTVNDLKKRSKGWREFLCTDFLSKSYGFPRGYVDAKRRLDSNAFEYLGNYRAVVFFIFAAVLYNKPLALVGGLALVRVWDWVEGDGREDREGAAYRFKYLVAWILSWAVMFYSNVTLAASYGTLISTIVCVTHGVMRRTDAPKPCFRSSPRRREADLGGRRLPRGEDRRRTA</sequence>
<dbReference type="OrthoDB" id="498746at2759"/>
<name>C1ECW5_MICCC</name>
<evidence type="ECO:0000256" key="3">
    <source>
        <dbReference type="ARBA" id="ARBA00006483"/>
    </source>
</evidence>
<dbReference type="Pfam" id="PF03208">
    <property type="entry name" value="PRA1"/>
    <property type="match status" value="1"/>
</dbReference>
<dbReference type="PANTHER" id="PTHR19317">
    <property type="entry name" value="PRENYLATED RAB ACCEPTOR 1-RELATED"/>
    <property type="match status" value="1"/>
</dbReference>
<dbReference type="GO" id="GO:0005783">
    <property type="term" value="C:endoplasmic reticulum"/>
    <property type="evidence" value="ECO:0007669"/>
    <property type="project" value="TreeGrafter"/>
</dbReference>
<feature type="transmembrane region" description="Helical" evidence="7">
    <location>
        <begin position="122"/>
        <end position="146"/>
    </location>
</feature>
<dbReference type="InParanoid" id="C1ECW5"/>
<dbReference type="AlphaFoldDB" id="C1ECW5"/>
<dbReference type="PANTHER" id="PTHR19317:SF1">
    <property type="entry name" value="PRA1 FAMILY PROTEIN H"/>
    <property type="match status" value="1"/>
</dbReference>
<comment type="caution">
    <text evidence="7">Lacks conserved residue(s) required for the propagation of feature annotation.</text>
</comment>
<keyword evidence="7" id="KW-0813">Transport</keyword>
<comment type="similarity">
    <text evidence="3 7">Belongs to the PRA1 family.</text>
</comment>
<evidence type="ECO:0000256" key="1">
    <source>
        <dbReference type="ARBA" id="ARBA00002501"/>
    </source>
</evidence>
<comment type="subcellular location">
    <subcellularLocation>
        <location evidence="2 7">Membrane</location>
        <topology evidence="2 7">Multi-pass membrane protein</topology>
    </subcellularLocation>
</comment>
<evidence type="ECO:0000256" key="8">
    <source>
        <dbReference type="SAM" id="MobiDB-lite"/>
    </source>
</evidence>
<dbReference type="GO" id="GO:0005794">
    <property type="term" value="C:Golgi apparatus"/>
    <property type="evidence" value="ECO:0007669"/>
    <property type="project" value="TreeGrafter"/>
</dbReference>
<keyword evidence="6 7" id="KW-0472">Membrane</keyword>
<gene>
    <name evidence="9" type="ORF">MICPUN_108941</name>
</gene>
<proteinExistence type="inferred from homology"/>
<reference evidence="9 10" key="1">
    <citation type="journal article" date="2009" name="Science">
        <title>Green evolution and dynamic adaptations revealed by genomes of the marine picoeukaryotes Micromonas.</title>
        <authorList>
            <person name="Worden A.Z."/>
            <person name="Lee J.H."/>
            <person name="Mock T."/>
            <person name="Rouze P."/>
            <person name="Simmons M.P."/>
            <person name="Aerts A.L."/>
            <person name="Allen A.E."/>
            <person name="Cuvelier M.L."/>
            <person name="Derelle E."/>
            <person name="Everett M.V."/>
            <person name="Foulon E."/>
            <person name="Grimwood J."/>
            <person name="Gundlach H."/>
            <person name="Henrissat B."/>
            <person name="Napoli C."/>
            <person name="McDonald S.M."/>
            <person name="Parker M.S."/>
            <person name="Rombauts S."/>
            <person name="Salamov A."/>
            <person name="Von Dassow P."/>
            <person name="Badger J.H."/>
            <person name="Coutinho P.M."/>
            <person name="Demir E."/>
            <person name="Dubchak I."/>
            <person name="Gentemann C."/>
            <person name="Eikrem W."/>
            <person name="Gready J.E."/>
            <person name="John U."/>
            <person name="Lanier W."/>
            <person name="Lindquist E.A."/>
            <person name="Lucas S."/>
            <person name="Mayer K.F."/>
            <person name="Moreau H."/>
            <person name="Not F."/>
            <person name="Otillar R."/>
            <person name="Panaud O."/>
            <person name="Pangilinan J."/>
            <person name="Paulsen I."/>
            <person name="Piegu B."/>
            <person name="Poliakov A."/>
            <person name="Robbens S."/>
            <person name="Schmutz J."/>
            <person name="Toulza E."/>
            <person name="Wyss T."/>
            <person name="Zelensky A."/>
            <person name="Zhou K."/>
            <person name="Armbrust E.V."/>
            <person name="Bhattacharya D."/>
            <person name="Goodenough U.W."/>
            <person name="Van de Peer Y."/>
            <person name="Grigoriev I.V."/>
        </authorList>
    </citation>
    <scope>NUCLEOTIDE SEQUENCE [LARGE SCALE GENOMIC DNA]</scope>
    <source>
        <strain evidence="10">RCC299 / NOUM17</strain>
    </source>
</reference>
<evidence type="ECO:0000313" key="10">
    <source>
        <dbReference type="Proteomes" id="UP000002009"/>
    </source>
</evidence>
<evidence type="ECO:0000256" key="4">
    <source>
        <dbReference type="ARBA" id="ARBA00022692"/>
    </source>
</evidence>
<keyword evidence="10" id="KW-1185">Reference proteome</keyword>
<dbReference type="RefSeq" id="XP_002504393.1">
    <property type="nucleotide sequence ID" value="XM_002504347.1"/>
</dbReference>
<dbReference type="GeneID" id="8246584"/>